<name>A0A061BZG6_LACDL</name>
<gene>
    <name evidence="1" type="ORF">DQL93_08525</name>
    <name evidence="2" type="ORF">LOB85_07095</name>
</gene>
<dbReference type="Pfam" id="PF06619">
    <property type="entry name" value="DUF1149"/>
    <property type="match status" value="1"/>
</dbReference>
<proteinExistence type="predicted"/>
<dbReference type="EMBL" id="CP031023">
    <property type="protein sequence ID" value="AZA16527.1"/>
    <property type="molecule type" value="Genomic_DNA"/>
</dbReference>
<accession>A0A061BZG6</accession>
<dbReference type="PIRSF" id="PIRSF031568">
    <property type="entry name" value="UCP031568"/>
    <property type="match status" value="1"/>
</dbReference>
<evidence type="ECO:0000313" key="2">
    <source>
        <dbReference type="EMBL" id="MCD5563870.1"/>
    </source>
</evidence>
<dbReference type="Gene3D" id="3.10.420.10">
    <property type="entry name" value="SecB-like"/>
    <property type="match status" value="1"/>
</dbReference>
<dbReference type="SUPFAM" id="SSF54611">
    <property type="entry name" value="SecB-like"/>
    <property type="match status" value="1"/>
</dbReference>
<dbReference type="InterPro" id="IPR009530">
    <property type="entry name" value="DUF1149"/>
</dbReference>
<dbReference type="InterPro" id="IPR035958">
    <property type="entry name" value="SecB-like_sf"/>
</dbReference>
<reference evidence="1" key="1">
    <citation type="submission" date="2018-07" db="EMBL/GenBank/DDBJ databases">
        <authorList>
            <person name="Somerville V."/>
        </authorList>
    </citation>
    <scope>NUCLEOTIDE SEQUENCE</scope>
    <source>
        <strain evidence="1">NWC_2_2</strain>
    </source>
</reference>
<dbReference type="Proteomes" id="UP001200334">
    <property type="component" value="Unassembled WGS sequence"/>
</dbReference>
<dbReference type="OrthoDB" id="2304456at2"/>
<dbReference type="AlphaFoldDB" id="A0A061BZG6"/>
<dbReference type="EMBL" id="JAJNUY010000031">
    <property type="protein sequence ID" value="MCD5563870.1"/>
    <property type="molecule type" value="Genomic_DNA"/>
</dbReference>
<organism evidence="1">
    <name type="scientific">Lactobacillus delbrueckii subsp. lactis</name>
    <dbReference type="NCBI Taxonomy" id="29397"/>
    <lineage>
        <taxon>Bacteria</taxon>
        <taxon>Bacillati</taxon>
        <taxon>Bacillota</taxon>
        <taxon>Bacilli</taxon>
        <taxon>Lactobacillales</taxon>
        <taxon>Lactobacillaceae</taxon>
        <taxon>Lactobacillus</taxon>
    </lineage>
</organism>
<sequence>MEFNKQTPIIVRAFHYDLLDEPEEKNEVNVAIRQVVATGEDGVEDAGEAGGYYEVAVVYDVTPDEDNIIEISGVNTQVVQLLGYHGDGQDLDQETYRLLSRPLVEYIETLTYEVSQVALDEPINLDFEPNF</sequence>
<dbReference type="RefSeq" id="WP_002877037.1">
    <property type="nucleotide sequence ID" value="NZ_BJLK01000002.1"/>
</dbReference>
<reference evidence="2 3" key="2">
    <citation type="submission" date="2021-12" db="EMBL/GenBank/DDBJ databases">
        <title>Antimicrobial susceptibility of Lactobacillus delbrueckii subsp. lactis obtained from milk products and other habitats.</title>
        <authorList>
            <person name="Shani N."/>
        </authorList>
    </citation>
    <scope>NUCLEOTIDE SEQUENCE [LARGE SCALE GENOMIC DNA]</scope>
    <source>
        <strain evidence="2 3">FAM 21755</strain>
    </source>
</reference>
<protein>
    <submittedName>
        <fullName evidence="1">DUF1149 family protein</fullName>
    </submittedName>
</protein>
<evidence type="ECO:0000313" key="1">
    <source>
        <dbReference type="EMBL" id="AZA16527.1"/>
    </source>
</evidence>
<dbReference type="GeneID" id="69668587"/>
<evidence type="ECO:0000313" key="3">
    <source>
        <dbReference type="Proteomes" id="UP001200334"/>
    </source>
</evidence>